<comment type="caution">
    <text evidence="21">The sequence shown here is derived from an EMBL/GenBank/DDBJ whole genome shotgun (WGS) entry which is preliminary data.</text>
</comment>
<dbReference type="GO" id="GO:0004087">
    <property type="term" value="F:carbamoyl-phosphate synthase (ammonia) activity"/>
    <property type="evidence" value="ECO:0007669"/>
    <property type="project" value="UniProtKB-EC"/>
</dbReference>
<dbReference type="FunFam" id="3.40.50.20:FF:000001">
    <property type="entry name" value="Carbamoyl-phosphate synthase large chain"/>
    <property type="match status" value="1"/>
</dbReference>
<dbReference type="InterPro" id="IPR013815">
    <property type="entry name" value="ATP_grasp_subdomain_1"/>
</dbReference>
<dbReference type="Gene3D" id="3.30.1490.20">
    <property type="entry name" value="ATP-grasp fold, A domain"/>
    <property type="match status" value="1"/>
</dbReference>
<comment type="catalytic activity">
    <reaction evidence="15">
        <text>hydrogencarbonate + NH4(+) + 2 ATP = carbamoyl phosphate + 2 ADP + phosphate + 2 H(+)</text>
        <dbReference type="Rhea" id="RHEA:18029"/>
        <dbReference type="ChEBI" id="CHEBI:15378"/>
        <dbReference type="ChEBI" id="CHEBI:17544"/>
        <dbReference type="ChEBI" id="CHEBI:28938"/>
        <dbReference type="ChEBI" id="CHEBI:30616"/>
        <dbReference type="ChEBI" id="CHEBI:43474"/>
        <dbReference type="ChEBI" id="CHEBI:58228"/>
        <dbReference type="ChEBI" id="CHEBI:456216"/>
        <dbReference type="EC" id="6.3.4.16"/>
    </reaction>
</comment>
<dbReference type="NCBIfam" id="TIGR01369">
    <property type="entry name" value="CPSaseII_lrg"/>
    <property type="match status" value="1"/>
</dbReference>
<dbReference type="InterPro" id="IPR005483">
    <property type="entry name" value="CPSase_dom"/>
</dbReference>
<dbReference type="InterPro" id="IPR058047">
    <property type="entry name" value="CPSase_preATP-grasp"/>
</dbReference>
<dbReference type="PANTHER" id="PTHR11405">
    <property type="entry name" value="CARBAMOYLTRANSFERASE FAMILY MEMBER"/>
    <property type="match status" value="1"/>
</dbReference>
<dbReference type="SUPFAM" id="SSF48108">
    <property type="entry name" value="Carbamoyl phosphate synthetase, large subunit connection domain"/>
    <property type="match status" value="1"/>
</dbReference>
<dbReference type="InterPro" id="IPR011761">
    <property type="entry name" value="ATP-grasp"/>
</dbReference>
<dbReference type="SUPFAM" id="SSF52440">
    <property type="entry name" value="PreATP-grasp domain"/>
    <property type="match status" value="2"/>
</dbReference>
<evidence type="ECO:0000256" key="10">
    <source>
        <dbReference type="ARBA" id="ARBA00022741"/>
    </source>
</evidence>
<evidence type="ECO:0000256" key="6">
    <source>
        <dbReference type="ARBA" id="ARBA00022598"/>
    </source>
</evidence>
<dbReference type="GO" id="GO:0005737">
    <property type="term" value="C:cytoplasm"/>
    <property type="evidence" value="ECO:0007669"/>
    <property type="project" value="TreeGrafter"/>
</dbReference>
<keyword evidence="9" id="KW-0677">Repeat</keyword>
<comment type="similarity">
    <text evidence="4">Belongs to the CarB family.</text>
</comment>
<accession>A0A5N1IPT7</accession>
<dbReference type="RefSeq" id="WP_150905668.1">
    <property type="nucleotide sequence ID" value="NZ_VTWT01000012.1"/>
</dbReference>
<protein>
    <submittedName>
        <fullName evidence="21">Carbamoyl-phosphate synthase large subunit</fullName>
        <ecNumber evidence="21">6.3.5.5</ecNumber>
    </submittedName>
</protein>
<dbReference type="GO" id="GO:0046872">
    <property type="term" value="F:metal ion binding"/>
    <property type="evidence" value="ECO:0007669"/>
    <property type="project" value="UniProtKB-KW"/>
</dbReference>
<evidence type="ECO:0000256" key="4">
    <source>
        <dbReference type="ARBA" id="ARBA00009799"/>
    </source>
</evidence>
<evidence type="ECO:0000256" key="2">
    <source>
        <dbReference type="ARBA" id="ARBA00004812"/>
    </source>
</evidence>
<evidence type="ECO:0000256" key="14">
    <source>
        <dbReference type="ARBA" id="ARBA00023211"/>
    </source>
</evidence>
<dbReference type="InterPro" id="IPR005479">
    <property type="entry name" value="CPAse_ATP-bd"/>
</dbReference>
<keyword evidence="11 19" id="KW-0067">ATP-binding</keyword>
<dbReference type="GO" id="GO:0006526">
    <property type="term" value="P:L-arginine biosynthetic process"/>
    <property type="evidence" value="ECO:0007669"/>
    <property type="project" value="UniProtKB-KW"/>
</dbReference>
<gene>
    <name evidence="21" type="primary">carB</name>
    <name evidence="21" type="ORF">F0P94_18020</name>
</gene>
<sequence length="937" mass="104644">MPRDTSIRSVLIIGSGPIVIGQAAEFDYSGTQAARSLREEGIEVTLINSNPATIMTDSITADNVYLKPLEKKYIIEILEKHKIDAVLPTMGGQTALNLAIDCENAGIWEKYGVKIIGVDIKAIETTEDREKFRQKMIELGVNVCKGRTARSFLEGKEIAQEIGFPLVIRPSYTLGGAGGGFVEKPEDFDKALAAGLHASPVHEVLVEQSILGWKEYELEVLRDNNQNIIIICSIENFDPMGIHTGDSITVAPAMTLPDTVYQRMRDLAIKMMNGIGQYAGGCNVQFSVNPEDDTIIAIEINPRVSRSSALASKATGYPIAKIAAKLAIGYNLDELKNAITKTTSAFFEPALDYVIVKIPRWNFDKFKGTNKTLGLQMKSVGEVMGIGRTFQEALQKACQSLEIKRNGIGADGKEMTNYDQLIDSLTNASWNRLFSIKDAMKFGIPTNTIRKITKIDPWFLNQIEQLNDTEKAMGQYTLETLPEEMLRKAKQQGYADRQIAHILRCLESEVHKRRMELGIKRVYKLVDTCAAEFEAKTPYYYSTFEGENESVVSDKKKIVVLGSGPNRIGQGIEFDYSCVHGVLAARECGYETIMINCNPETVSTDFDISDKLYFEPVFWEHIYDIIQHEKPEGVIVQLGGQTALKLAEKLDRYGIKILGTSFQSLDLAEDRGAFSTLLKNNNIPYPPFASVTSAEEAIELSRQLRFPLLVRPSYVLGGQSMKIVINEQELEAQVVDILKDNPGNKVLLDHFLDRAIEAEADAICDGEDVHILGIMEHIEPAGIHSGDSYAVLPPFDLSDNVMKQIEDHTKKIALALNTVGVINIQFAVKDEVVYVIEANPRASRTMPFIAKAYREPYINYATKIMLGHAKVKDFKFNPHKEGYAIKVPVFSYSKFPDIEKELGPEMKSTGEGIYFIDDLQDDYFQKVYAERNLYLSR</sequence>
<dbReference type="AlphaFoldDB" id="A0A5N1IPT7"/>
<dbReference type="SMART" id="SM01096">
    <property type="entry name" value="CPSase_L_D3"/>
    <property type="match status" value="1"/>
</dbReference>
<dbReference type="Gene3D" id="3.30.470.20">
    <property type="entry name" value="ATP-grasp fold, B domain"/>
    <property type="match status" value="2"/>
</dbReference>
<dbReference type="FunFam" id="3.30.470.20:FF:000007">
    <property type="entry name" value="Carbamoyl-phosphate synthase large chain"/>
    <property type="match status" value="1"/>
</dbReference>
<dbReference type="Gene3D" id="1.10.1030.10">
    <property type="entry name" value="Carbamoyl-phosphate synthetase, large subunit oligomerisation domain"/>
    <property type="match status" value="1"/>
</dbReference>
<evidence type="ECO:0000256" key="16">
    <source>
        <dbReference type="ARBA" id="ARBA00048816"/>
    </source>
</evidence>
<dbReference type="InterPro" id="IPR016185">
    <property type="entry name" value="PreATP-grasp_dom_sf"/>
</dbReference>
<dbReference type="GO" id="GO:0004088">
    <property type="term" value="F:carbamoyl-phosphate synthase (glutamine-hydrolyzing) activity"/>
    <property type="evidence" value="ECO:0007669"/>
    <property type="project" value="UniProtKB-EC"/>
</dbReference>
<dbReference type="EC" id="6.3.5.5" evidence="21"/>
<dbReference type="NCBIfam" id="NF003671">
    <property type="entry name" value="PRK05294.1"/>
    <property type="match status" value="1"/>
</dbReference>
<comment type="pathway">
    <text evidence="3">Amino-acid biosynthesis; L-arginine biosynthesis; carbamoyl phosphate from bicarbonate: step 1/1.</text>
</comment>
<dbReference type="InterPro" id="IPR036897">
    <property type="entry name" value="CarbamoylP_synth_lsu_oligo_sf"/>
</dbReference>
<keyword evidence="7" id="KW-0028">Amino-acid biosynthesis</keyword>
<dbReference type="FunFam" id="3.40.50.20:FF:000002">
    <property type="entry name" value="Carbamoyl-phosphate synthase large chain"/>
    <property type="match status" value="1"/>
</dbReference>
<dbReference type="InterPro" id="IPR006275">
    <property type="entry name" value="CPSase_lsu"/>
</dbReference>
<dbReference type="FunFam" id="1.10.1030.10:FF:000002">
    <property type="entry name" value="Carbamoyl-phosphate synthase large chain"/>
    <property type="match status" value="1"/>
</dbReference>
<evidence type="ECO:0000256" key="12">
    <source>
        <dbReference type="ARBA" id="ARBA00022842"/>
    </source>
</evidence>
<feature type="domain" description="ATP-grasp" evidence="20">
    <location>
        <begin position="675"/>
        <end position="866"/>
    </location>
</feature>
<evidence type="ECO:0000256" key="9">
    <source>
        <dbReference type="ARBA" id="ARBA00022737"/>
    </source>
</evidence>
<evidence type="ECO:0000256" key="13">
    <source>
        <dbReference type="ARBA" id="ARBA00022975"/>
    </source>
</evidence>
<evidence type="ECO:0000256" key="3">
    <source>
        <dbReference type="ARBA" id="ARBA00005077"/>
    </source>
</evidence>
<proteinExistence type="inferred from homology"/>
<comment type="function">
    <text evidence="17">Large subunit of the glutamine-dependent carbamoyl phosphate synthetase (CPSase). CPSase catalyzes the formation of carbamoyl phosphate from the ammonia moiety of glutamine, carbonate, and phosphate donated by ATP, constituting the first step of 2 biosynthetic pathways, one leading to arginine and/or urea and the other to pyrimidine nucleotides. The large subunit (synthetase) binds the substrates ammonia (free or transferred from glutamine from the small subunit), hydrogencarbonate and ATP and carries out an ATP-coupled ligase reaction, activating hydrogencarbonate by forming carboxy phosphate which reacts with ammonia to form carbamoyl phosphate.</text>
</comment>
<dbReference type="PROSITE" id="PS00866">
    <property type="entry name" value="CPSASE_1"/>
    <property type="match status" value="1"/>
</dbReference>
<reference evidence="21 22" key="1">
    <citation type="submission" date="2019-09" db="EMBL/GenBank/DDBJ databases">
        <title>Genome sequence of Adhaeribacter sp. M2.</title>
        <authorList>
            <person name="Srinivasan S."/>
        </authorList>
    </citation>
    <scope>NUCLEOTIDE SEQUENCE [LARGE SCALE GENOMIC DNA]</scope>
    <source>
        <strain evidence="21 22">M2</strain>
    </source>
</reference>
<dbReference type="PROSITE" id="PS50975">
    <property type="entry name" value="ATP_GRASP"/>
    <property type="match status" value="2"/>
</dbReference>
<keyword evidence="13" id="KW-0665">Pyrimidine biosynthesis</keyword>
<evidence type="ECO:0000259" key="20">
    <source>
        <dbReference type="PROSITE" id="PS50975"/>
    </source>
</evidence>
<evidence type="ECO:0000256" key="17">
    <source>
        <dbReference type="ARBA" id="ARBA00057223"/>
    </source>
</evidence>
<dbReference type="GO" id="GO:0006221">
    <property type="term" value="P:pyrimidine nucleotide biosynthetic process"/>
    <property type="evidence" value="ECO:0007669"/>
    <property type="project" value="UniProtKB-KW"/>
</dbReference>
<keyword evidence="22" id="KW-1185">Reference proteome</keyword>
<feature type="domain" description="ATP-grasp" evidence="20">
    <location>
        <begin position="133"/>
        <end position="328"/>
    </location>
</feature>
<dbReference type="GO" id="GO:0006541">
    <property type="term" value="P:glutamine metabolic process"/>
    <property type="evidence" value="ECO:0007669"/>
    <property type="project" value="TreeGrafter"/>
</dbReference>
<keyword evidence="10 19" id="KW-0547">Nucleotide-binding</keyword>
<dbReference type="Pfam" id="PF02786">
    <property type="entry name" value="CPSase_L_D2"/>
    <property type="match status" value="2"/>
</dbReference>
<keyword evidence="12" id="KW-0460">Magnesium</keyword>
<dbReference type="Pfam" id="PF02787">
    <property type="entry name" value="CPSase_L_D3"/>
    <property type="match status" value="1"/>
</dbReference>
<evidence type="ECO:0000256" key="15">
    <source>
        <dbReference type="ARBA" id="ARBA00047359"/>
    </source>
</evidence>
<dbReference type="PRINTS" id="PR00098">
    <property type="entry name" value="CPSASE"/>
</dbReference>
<comment type="subunit">
    <text evidence="18">Composed of two chains; the small (or glutamine) chain promotes the hydrolysis of glutamine to ammonia, which is used by the large (or ammonia) chain to synthesize carbamoyl phosphate. Tetramer of heterodimers (alpha,beta)4.</text>
</comment>
<dbReference type="GO" id="GO:0005524">
    <property type="term" value="F:ATP binding"/>
    <property type="evidence" value="ECO:0007669"/>
    <property type="project" value="UniProtKB-UniRule"/>
</dbReference>
<evidence type="ECO:0000313" key="21">
    <source>
        <dbReference type="EMBL" id="KAA9325480.1"/>
    </source>
</evidence>
<keyword evidence="6 21" id="KW-0436">Ligase</keyword>
<dbReference type="Pfam" id="PF25596">
    <property type="entry name" value="CPSase_L_D1"/>
    <property type="match status" value="2"/>
</dbReference>
<dbReference type="PANTHER" id="PTHR11405:SF53">
    <property type="entry name" value="CARBAMOYL-PHOSPHATE SYNTHASE [AMMONIA], MITOCHONDRIAL"/>
    <property type="match status" value="1"/>
</dbReference>
<evidence type="ECO:0000313" key="22">
    <source>
        <dbReference type="Proteomes" id="UP000326570"/>
    </source>
</evidence>
<evidence type="ECO:0000256" key="7">
    <source>
        <dbReference type="ARBA" id="ARBA00022605"/>
    </source>
</evidence>
<dbReference type="InterPro" id="IPR005480">
    <property type="entry name" value="CPSase_lsu_oligo"/>
</dbReference>
<evidence type="ECO:0000256" key="19">
    <source>
        <dbReference type="PROSITE-ProRule" id="PRU00409"/>
    </source>
</evidence>
<organism evidence="21 22">
    <name type="scientific">Adhaeribacter soli</name>
    <dbReference type="NCBI Taxonomy" id="2607655"/>
    <lineage>
        <taxon>Bacteria</taxon>
        <taxon>Pseudomonadati</taxon>
        <taxon>Bacteroidota</taxon>
        <taxon>Cytophagia</taxon>
        <taxon>Cytophagales</taxon>
        <taxon>Hymenobacteraceae</taxon>
        <taxon>Adhaeribacter</taxon>
    </lineage>
</organism>
<comment type="pathway">
    <text evidence="2">Pyrimidine metabolism; UMP biosynthesis via de novo pathway; (S)-dihydroorotate from bicarbonate: step 1/3.</text>
</comment>
<dbReference type="EMBL" id="VTWT01000012">
    <property type="protein sequence ID" value="KAA9325480.1"/>
    <property type="molecule type" value="Genomic_DNA"/>
</dbReference>
<dbReference type="Gene3D" id="3.40.50.20">
    <property type="match status" value="2"/>
</dbReference>
<dbReference type="Proteomes" id="UP000326570">
    <property type="component" value="Unassembled WGS sequence"/>
</dbReference>
<comment type="catalytic activity">
    <reaction evidence="16">
        <text>hydrogencarbonate + L-glutamine + 2 ATP + H2O = carbamoyl phosphate + L-glutamate + 2 ADP + phosphate + 2 H(+)</text>
        <dbReference type="Rhea" id="RHEA:18633"/>
        <dbReference type="ChEBI" id="CHEBI:15377"/>
        <dbReference type="ChEBI" id="CHEBI:15378"/>
        <dbReference type="ChEBI" id="CHEBI:17544"/>
        <dbReference type="ChEBI" id="CHEBI:29985"/>
        <dbReference type="ChEBI" id="CHEBI:30616"/>
        <dbReference type="ChEBI" id="CHEBI:43474"/>
        <dbReference type="ChEBI" id="CHEBI:58228"/>
        <dbReference type="ChEBI" id="CHEBI:58359"/>
        <dbReference type="ChEBI" id="CHEBI:456216"/>
        <dbReference type="EC" id="6.3.5.5"/>
    </reaction>
</comment>
<name>A0A5N1IPT7_9BACT</name>
<dbReference type="NCBIfam" id="NF009455">
    <property type="entry name" value="PRK12815.1"/>
    <property type="match status" value="1"/>
</dbReference>
<keyword evidence="5" id="KW-0055">Arginine biosynthesis</keyword>
<evidence type="ECO:0000256" key="5">
    <source>
        <dbReference type="ARBA" id="ARBA00022571"/>
    </source>
</evidence>
<dbReference type="SUPFAM" id="SSF56059">
    <property type="entry name" value="Glutathione synthetase ATP-binding domain-like"/>
    <property type="match status" value="2"/>
</dbReference>
<evidence type="ECO:0000256" key="8">
    <source>
        <dbReference type="ARBA" id="ARBA00022723"/>
    </source>
</evidence>
<comment type="cofactor">
    <cofactor evidence="1">
        <name>Mn(2+)</name>
        <dbReference type="ChEBI" id="CHEBI:29035"/>
    </cofactor>
</comment>
<keyword evidence="14" id="KW-0464">Manganese</keyword>
<evidence type="ECO:0000256" key="18">
    <source>
        <dbReference type="ARBA" id="ARBA00062056"/>
    </source>
</evidence>
<dbReference type="SMART" id="SM01209">
    <property type="entry name" value="GARS_A"/>
    <property type="match status" value="1"/>
</dbReference>
<keyword evidence="8" id="KW-0479">Metal-binding</keyword>
<evidence type="ECO:0000256" key="11">
    <source>
        <dbReference type="ARBA" id="ARBA00022840"/>
    </source>
</evidence>
<evidence type="ECO:0000256" key="1">
    <source>
        <dbReference type="ARBA" id="ARBA00001936"/>
    </source>
</evidence>
<dbReference type="PROSITE" id="PS00867">
    <property type="entry name" value="CPSASE_2"/>
    <property type="match status" value="1"/>
</dbReference>
<dbReference type="FunFam" id="3.30.470.20:FF:000026">
    <property type="entry name" value="Carbamoyl-phosphate synthase large chain"/>
    <property type="match status" value="1"/>
</dbReference>